<dbReference type="SUPFAM" id="SSF117281">
    <property type="entry name" value="Kelch motif"/>
    <property type="match status" value="1"/>
</dbReference>
<dbReference type="GO" id="GO:2000762">
    <property type="term" value="P:regulation of phenylpropanoid metabolic process"/>
    <property type="evidence" value="ECO:0007669"/>
    <property type="project" value="InterPro"/>
</dbReference>
<dbReference type="InterPro" id="IPR015915">
    <property type="entry name" value="Kelch-typ_b-propeller"/>
</dbReference>
<dbReference type="GO" id="GO:0080037">
    <property type="term" value="P:negative regulation of cytokinin-activated signaling pathway"/>
    <property type="evidence" value="ECO:0007669"/>
    <property type="project" value="InterPro"/>
</dbReference>
<dbReference type="PANTHER" id="PTHR46407">
    <property type="entry name" value="OS02G0208700 PROTEIN"/>
    <property type="match status" value="1"/>
</dbReference>
<evidence type="ECO:0000313" key="1">
    <source>
        <dbReference type="EMBL" id="PKU69310.1"/>
    </source>
</evidence>
<gene>
    <name evidence="1" type="ORF">MA16_Dca002580</name>
</gene>
<reference evidence="1 2" key="1">
    <citation type="journal article" date="2016" name="Sci. Rep.">
        <title>The Dendrobium catenatum Lindl. genome sequence provides insights into polysaccharide synthase, floral development and adaptive evolution.</title>
        <authorList>
            <person name="Zhang G.Q."/>
            <person name="Xu Q."/>
            <person name="Bian C."/>
            <person name="Tsai W.C."/>
            <person name="Yeh C.M."/>
            <person name="Liu K.W."/>
            <person name="Yoshida K."/>
            <person name="Zhang L.S."/>
            <person name="Chang S.B."/>
            <person name="Chen F."/>
            <person name="Shi Y."/>
            <person name="Su Y.Y."/>
            <person name="Zhang Y.Q."/>
            <person name="Chen L.J."/>
            <person name="Yin Y."/>
            <person name="Lin M."/>
            <person name="Huang H."/>
            <person name="Deng H."/>
            <person name="Wang Z.W."/>
            <person name="Zhu S.L."/>
            <person name="Zhao X."/>
            <person name="Deng C."/>
            <person name="Niu S.C."/>
            <person name="Huang J."/>
            <person name="Wang M."/>
            <person name="Liu G.H."/>
            <person name="Yang H.J."/>
            <person name="Xiao X.J."/>
            <person name="Hsiao Y.Y."/>
            <person name="Wu W.L."/>
            <person name="Chen Y.Y."/>
            <person name="Mitsuda N."/>
            <person name="Ohme-Takagi M."/>
            <person name="Luo Y.B."/>
            <person name="Van de Peer Y."/>
            <person name="Liu Z.J."/>
        </authorList>
    </citation>
    <scope>NUCLEOTIDE SEQUENCE [LARGE SCALE GENOMIC DNA]</scope>
    <source>
        <tissue evidence="1">The whole plant</tissue>
    </source>
</reference>
<reference evidence="1 2" key="2">
    <citation type="journal article" date="2017" name="Nature">
        <title>The Apostasia genome and the evolution of orchids.</title>
        <authorList>
            <person name="Zhang G.Q."/>
            <person name="Liu K.W."/>
            <person name="Li Z."/>
            <person name="Lohaus R."/>
            <person name="Hsiao Y.Y."/>
            <person name="Niu S.C."/>
            <person name="Wang J.Y."/>
            <person name="Lin Y.C."/>
            <person name="Xu Q."/>
            <person name="Chen L.J."/>
            <person name="Yoshida K."/>
            <person name="Fujiwara S."/>
            <person name="Wang Z.W."/>
            <person name="Zhang Y.Q."/>
            <person name="Mitsuda N."/>
            <person name="Wang M."/>
            <person name="Liu G.H."/>
            <person name="Pecoraro L."/>
            <person name="Huang H.X."/>
            <person name="Xiao X.J."/>
            <person name="Lin M."/>
            <person name="Wu X.Y."/>
            <person name="Wu W.L."/>
            <person name="Chen Y.Y."/>
            <person name="Chang S.B."/>
            <person name="Sakamoto S."/>
            <person name="Ohme-Takagi M."/>
            <person name="Yagi M."/>
            <person name="Zeng S.J."/>
            <person name="Shen C.Y."/>
            <person name="Yeh C.M."/>
            <person name="Luo Y.B."/>
            <person name="Tsai W.C."/>
            <person name="Van de Peer Y."/>
            <person name="Liu Z.J."/>
        </authorList>
    </citation>
    <scope>NUCLEOTIDE SEQUENCE [LARGE SCALE GENOMIC DNA]</scope>
    <source>
        <tissue evidence="1">The whole plant</tissue>
    </source>
</reference>
<dbReference type="EMBL" id="KZ503041">
    <property type="protein sequence ID" value="PKU69310.1"/>
    <property type="molecule type" value="Genomic_DNA"/>
</dbReference>
<keyword evidence="2" id="KW-1185">Reference proteome</keyword>
<evidence type="ECO:0000313" key="2">
    <source>
        <dbReference type="Proteomes" id="UP000233837"/>
    </source>
</evidence>
<dbReference type="AlphaFoldDB" id="A0A2I0W0X0"/>
<dbReference type="Gene3D" id="2.120.10.80">
    <property type="entry name" value="Kelch-type beta propeller"/>
    <property type="match status" value="1"/>
</dbReference>
<accession>A0A2I0W0X0</accession>
<dbReference type="InterPro" id="IPR006652">
    <property type="entry name" value="Kelch_1"/>
</dbReference>
<sequence length="79" mass="8840">MPGPTCFLFACAGSPSNQVFIAGGHDERKNALKLAMVYDIAKDDWTMLPEMTREREDYMLVFVAGLFQVVGGSMHKRLE</sequence>
<name>A0A2I0W0X0_9ASPA</name>
<dbReference type="Proteomes" id="UP000233837">
    <property type="component" value="Unassembled WGS sequence"/>
</dbReference>
<dbReference type="PANTHER" id="PTHR46407:SF3">
    <property type="entry name" value="OS02G0208700 PROTEIN"/>
    <property type="match status" value="1"/>
</dbReference>
<protein>
    <submittedName>
        <fullName evidence="1">F-box/kelch-repeat protein</fullName>
    </submittedName>
</protein>
<dbReference type="Pfam" id="PF01344">
    <property type="entry name" value="Kelch_1"/>
    <property type="match status" value="1"/>
</dbReference>
<organism evidence="1 2">
    <name type="scientific">Dendrobium catenatum</name>
    <dbReference type="NCBI Taxonomy" id="906689"/>
    <lineage>
        <taxon>Eukaryota</taxon>
        <taxon>Viridiplantae</taxon>
        <taxon>Streptophyta</taxon>
        <taxon>Embryophyta</taxon>
        <taxon>Tracheophyta</taxon>
        <taxon>Spermatophyta</taxon>
        <taxon>Magnoliopsida</taxon>
        <taxon>Liliopsida</taxon>
        <taxon>Asparagales</taxon>
        <taxon>Orchidaceae</taxon>
        <taxon>Epidendroideae</taxon>
        <taxon>Malaxideae</taxon>
        <taxon>Dendrobiinae</taxon>
        <taxon>Dendrobium</taxon>
    </lineage>
</organism>
<proteinExistence type="predicted"/>
<dbReference type="InterPro" id="IPR044595">
    <property type="entry name" value="KMD1-4"/>
</dbReference>